<sequence>MEKVRYDEATQRVYINKAQYFEGISKEVWEYRIGAYQVMEKYLKDRRGRKLSLDEIDRYMKVAKAIHLTLELQAKIGDVY</sequence>
<comment type="caution">
    <text evidence="2">The sequence shown here is derived from an EMBL/GenBank/DDBJ whole genome shotgun (WGS) entry which is preliminary data.</text>
</comment>
<dbReference type="AlphaFoldDB" id="X1N0V9"/>
<feature type="domain" description="Type ISP restriction-modification enzyme LLaBIII C-terminal specificity" evidence="1">
    <location>
        <begin position="2"/>
        <end position="59"/>
    </location>
</feature>
<accession>X1N0V9</accession>
<dbReference type="EMBL" id="BARV01006390">
    <property type="protein sequence ID" value="GAI12244.1"/>
    <property type="molecule type" value="Genomic_DNA"/>
</dbReference>
<gene>
    <name evidence="2" type="ORF">S06H3_13098</name>
</gene>
<proteinExistence type="predicted"/>
<evidence type="ECO:0000259" key="1">
    <source>
        <dbReference type="Pfam" id="PF18135"/>
    </source>
</evidence>
<dbReference type="InterPro" id="IPR041635">
    <property type="entry name" value="Type_ISP_LLaBIII_C"/>
</dbReference>
<protein>
    <recommendedName>
        <fullName evidence="1">Type ISP restriction-modification enzyme LLaBIII C-terminal specificity domain-containing protein</fullName>
    </recommendedName>
</protein>
<name>X1N0V9_9ZZZZ</name>
<evidence type="ECO:0000313" key="2">
    <source>
        <dbReference type="EMBL" id="GAI12244.1"/>
    </source>
</evidence>
<dbReference type="Pfam" id="PF18135">
    <property type="entry name" value="Type_ISP_C"/>
    <property type="match status" value="1"/>
</dbReference>
<reference evidence="2" key="1">
    <citation type="journal article" date="2014" name="Front. Microbiol.">
        <title>High frequency of phylogenetically diverse reductive dehalogenase-homologous genes in deep subseafloor sedimentary metagenomes.</title>
        <authorList>
            <person name="Kawai M."/>
            <person name="Futagami T."/>
            <person name="Toyoda A."/>
            <person name="Takaki Y."/>
            <person name="Nishi S."/>
            <person name="Hori S."/>
            <person name="Arai W."/>
            <person name="Tsubouchi T."/>
            <person name="Morono Y."/>
            <person name="Uchiyama I."/>
            <person name="Ito T."/>
            <person name="Fujiyama A."/>
            <person name="Inagaki F."/>
            <person name="Takami H."/>
        </authorList>
    </citation>
    <scope>NUCLEOTIDE SEQUENCE</scope>
    <source>
        <strain evidence="2">Expedition CK06-06</strain>
    </source>
</reference>
<organism evidence="2">
    <name type="scientific">marine sediment metagenome</name>
    <dbReference type="NCBI Taxonomy" id="412755"/>
    <lineage>
        <taxon>unclassified sequences</taxon>
        <taxon>metagenomes</taxon>
        <taxon>ecological metagenomes</taxon>
    </lineage>
</organism>